<dbReference type="SMART" id="SM00530">
    <property type="entry name" value="HTH_XRE"/>
    <property type="match status" value="1"/>
</dbReference>
<dbReference type="EMBL" id="LQMT02000006">
    <property type="protein sequence ID" value="ONF73954.1"/>
    <property type="molecule type" value="Genomic_DNA"/>
</dbReference>
<organism evidence="2 3">
    <name type="scientific">Amycolatopsis keratiniphila subsp. keratiniphila</name>
    <dbReference type="NCBI Taxonomy" id="227715"/>
    <lineage>
        <taxon>Bacteria</taxon>
        <taxon>Bacillati</taxon>
        <taxon>Actinomycetota</taxon>
        <taxon>Actinomycetes</taxon>
        <taxon>Pseudonocardiales</taxon>
        <taxon>Pseudonocardiaceae</taxon>
        <taxon>Amycolatopsis</taxon>
        <taxon>Amycolatopsis japonica group</taxon>
    </lineage>
</organism>
<dbReference type="Pfam" id="PF13560">
    <property type="entry name" value="HTH_31"/>
    <property type="match status" value="1"/>
</dbReference>
<name>A0A1W2M2S0_9PSEU</name>
<protein>
    <recommendedName>
        <fullName evidence="1">HTH cro/C1-type domain-containing protein</fullName>
    </recommendedName>
</protein>
<accession>A0A1W2M2S0</accession>
<proteinExistence type="predicted"/>
<dbReference type="PROSITE" id="PS50943">
    <property type="entry name" value="HTH_CROC1"/>
    <property type="match status" value="1"/>
</dbReference>
<sequence length="411" mass="45266">MQHETNDVGHRVREIRNWREMSLETVAGLAGISYGHLGKIERGETPLNTRNLLESLAYALRVAPSEFNGQPWERAADPLGAAAHAGLVAVENALDTYELGEDPGGPVREWPEICADVAEMRNAGALHSDYALQGELAPKLLAELHALYVRQPSLRTEVLLALIHCYASAVWVTKRLGGRGLSMLAAKEAQKCAEELDSPQWRGYTTWLRGDATGALSRPQQHQRAVRMADELRPHLDHPEVIQAYGMLHLSAALASAVQADKDNARTHLDEAEDVARRLDTEVGTFGRLWFGTTNVGVWRTTIGLELGEGQRVAEQARLVHIDTIPSQSRRAEFFADLGRVLLAERKTQEEGLEKLLQAEKLAPQRIHADVFVREAVADRLRAAQRDAGGRELRGLAWRLGIAPAGVASSE</sequence>
<dbReference type="SUPFAM" id="SSF47413">
    <property type="entry name" value="lambda repressor-like DNA-binding domains"/>
    <property type="match status" value="1"/>
</dbReference>
<gene>
    <name evidence="2" type="ORF">AVR91_0204285</name>
</gene>
<evidence type="ECO:0000259" key="1">
    <source>
        <dbReference type="PROSITE" id="PS50943"/>
    </source>
</evidence>
<dbReference type="Gene3D" id="1.10.260.40">
    <property type="entry name" value="lambda repressor-like DNA-binding domains"/>
    <property type="match status" value="1"/>
</dbReference>
<evidence type="ECO:0000313" key="2">
    <source>
        <dbReference type="EMBL" id="ONF73954.1"/>
    </source>
</evidence>
<dbReference type="InterPro" id="IPR001387">
    <property type="entry name" value="Cro/C1-type_HTH"/>
</dbReference>
<dbReference type="AlphaFoldDB" id="A0A1W2M2S0"/>
<feature type="domain" description="HTH cro/C1-type" evidence="1">
    <location>
        <begin position="12"/>
        <end position="67"/>
    </location>
</feature>
<evidence type="ECO:0000313" key="3">
    <source>
        <dbReference type="Proteomes" id="UP000076660"/>
    </source>
</evidence>
<reference evidence="2 3" key="1">
    <citation type="submission" date="2016-12" db="EMBL/GenBank/DDBJ databases">
        <title>Amycolatopsis keratiniphila subsp. keratiniphila genome sequencing and assembly.</title>
        <authorList>
            <person name="Mayilraj S."/>
            <person name="Kaur N."/>
        </authorList>
    </citation>
    <scope>NUCLEOTIDE SEQUENCE [LARGE SCALE GENOMIC DNA]</scope>
    <source>
        <strain evidence="2 3">DSM 44409</strain>
    </source>
</reference>
<dbReference type="GO" id="GO:0003677">
    <property type="term" value="F:DNA binding"/>
    <property type="evidence" value="ECO:0007669"/>
    <property type="project" value="InterPro"/>
</dbReference>
<dbReference type="RefSeq" id="WP_063276381.1">
    <property type="nucleotide sequence ID" value="NZ_LQMT02000006.1"/>
</dbReference>
<dbReference type="CDD" id="cd00093">
    <property type="entry name" value="HTH_XRE"/>
    <property type="match status" value="1"/>
</dbReference>
<dbReference type="Proteomes" id="UP000076660">
    <property type="component" value="Unassembled WGS sequence"/>
</dbReference>
<dbReference type="OrthoDB" id="4516646at2"/>
<comment type="caution">
    <text evidence="2">The sequence shown here is derived from an EMBL/GenBank/DDBJ whole genome shotgun (WGS) entry which is preliminary data.</text>
</comment>
<dbReference type="InterPro" id="IPR010982">
    <property type="entry name" value="Lambda_DNA-bd_dom_sf"/>
</dbReference>